<comment type="caution">
    <text evidence="1">The sequence shown here is derived from an EMBL/GenBank/DDBJ whole genome shotgun (WGS) entry which is preliminary data.</text>
</comment>
<proteinExistence type="predicted"/>
<sequence length="78" mass="8917">MIPGDRASAGQLGLFEQDLAPLEWVPLDFRYRFRCSDEDCPTHDMGLKDWVAALPRTFMLLGLFCPKANIVQYVQEGR</sequence>
<organism evidence="1 2">
    <name type="scientific">Streptomyces sp. 900105755</name>
    <dbReference type="NCBI Taxonomy" id="3154389"/>
    <lineage>
        <taxon>Bacteria</taxon>
        <taxon>Bacillati</taxon>
        <taxon>Actinomycetota</taxon>
        <taxon>Actinomycetes</taxon>
        <taxon>Kitasatosporales</taxon>
        <taxon>Streptomycetaceae</taxon>
        <taxon>Streptomyces</taxon>
    </lineage>
</organism>
<protein>
    <submittedName>
        <fullName evidence="1">Uncharacterized protein</fullName>
    </submittedName>
</protein>
<dbReference type="RefSeq" id="WP_351962628.1">
    <property type="nucleotide sequence ID" value="NZ_JBEOZM010000053.1"/>
</dbReference>
<accession>A0ABV1TXW0</accession>
<keyword evidence="2" id="KW-1185">Reference proteome</keyword>
<dbReference type="EMBL" id="JBEOZM010000053">
    <property type="protein sequence ID" value="MER6274413.1"/>
    <property type="molecule type" value="Genomic_DNA"/>
</dbReference>
<evidence type="ECO:0000313" key="2">
    <source>
        <dbReference type="Proteomes" id="UP001490365"/>
    </source>
</evidence>
<dbReference type="Proteomes" id="UP001490365">
    <property type="component" value="Unassembled WGS sequence"/>
</dbReference>
<reference evidence="1 2" key="1">
    <citation type="submission" date="2024-06" db="EMBL/GenBank/DDBJ databases">
        <title>The Natural Products Discovery Center: Release of the First 8490 Sequenced Strains for Exploring Actinobacteria Biosynthetic Diversity.</title>
        <authorList>
            <person name="Kalkreuter E."/>
            <person name="Kautsar S.A."/>
            <person name="Yang D."/>
            <person name="Bader C.D."/>
            <person name="Teijaro C.N."/>
            <person name="Fluegel L."/>
            <person name="Davis C.M."/>
            <person name="Simpson J.R."/>
            <person name="Lauterbach L."/>
            <person name="Steele A.D."/>
            <person name="Gui C."/>
            <person name="Meng S."/>
            <person name="Li G."/>
            <person name="Viehrig K."/>
            <person name="Ye F."/>
            <person name="Su P."/>
            <person name="Kiefer A.F."/>
            <person name="Nichols A."/>
            <person name="Cepeda A.J."/>
            <person name="Yan W."/>
            <person name="Fan B."/>
            <person name="Jiang Y."/>
            <person name="Adhikari A."/>
            <person name="Zheng C.-J."/>
            <person name="Schuster L."/>
            <person name="Cowan T.M."/>
            <person name="Smanski M.J."/>
            <person name="Chevrette M.G."/>
            <person name="De Carvalho L.P.S."/>
            <person name="Shen B."/>
        </authorList>
    </citation>
    <scope>NUCLEOTIDE SEQUENCE [LARGE SCALE GENOMIC DNA]</scope>
    <source>
        <strain evidence="1 2">NPDC001694</strain>
    </source>
</reference>
<name>A0ABV1TXW0_9ACTN</name>
<gene>
    <name evidence="1" type="ORF">ABT211_45385</name>
</gene>
<evidence type="ECO:0000313" key="1">
    <source>
        <dbReference type="EMBL" id="MER6274413.1"/>
    </source>
</evidence>